<accession>F0SQA1</accession>
<dbReference type="SUPFAM" id="SSF52317">
    <property type="entry name" value="Class I glutamine amidotransferase-like"/>
    <property type="match status" value="1"/>
</dbReference>
<dbReference type="Pfam" id="PF07705">
    <property type="entry name" value="CARDB"/>
    <property type="match status" value="1"/>
</dbReference>
<dbReference type="Gene3D" id="2.60.40.10">
    <property type="entry name" value="Immunoglobulins"/>
    <property type="match status" value="1"/>
</dbReference>
<evidence type="ECO:0000313" key="5">
    <source>
        <dbReference type="EMBL" id="ADY62280.1"/>
    </source>
</evidence>
<feature type="compositionally biased region" description="Acidic residues" evidence="1">
    <location>
        <begin position="453"/>
        <end position="466"/>
    </location>
</feature>
<reference evidence="6" key="1">
    <citation type="submission" date="2011-02" db="EMBL/GenBank/DDBJ databases">
        <title>The complete genome of Planctomyces brasiliensis DSM 5305.</title>
        <authorList>
            <person name="Lucas S."/>
            <person name="Copeland A."/>
            <person name="Lapidus A."/>
            <person name="Bruce D."/>
            <person name="Goodwin L."/>
            <person name="Pitluck S."/>
            <person name="Kyrpides N."/>
            <person name="Mavromatis K."/>
            <person name="Pagani I."/>
            <person name="Ivanova N."/>
            <person name="Ovchinnikova G."/>
            <person name="Lu M."/>
            <person name="Detter J.C."/>
            <person name="Han C."/>
            <person name="Land M."/>
            <person name="Hauser L."/>
            <person name="Markowitz V."/>
            <person name="Cheng J.-F."/>
            <person name="Hugenholtz P."/>
            <person name="Woyke T."/>
            <person name="Wu D."/>
            <person name="Tindall B."/>
            <person name="Pomrenke H.G."/>
            <person name="Brambilla E."/>
            <person name="Klenk H.-P."/>
            <person name="Eisen J.A."/>
        </authorList>
    </citation>
    <scope>NUCLEOTIDE SEQUENCE [LARGE SCALE GENOMIC DNA]</scope>
    <source>
        <strain evidence="6">ATCC 49424 / DSM 5305 / JCM 21570 / NBRC 103401 / IFAM 1448</strain>
    </source>
</reference>
<dbReference type="RefSeq" id="WP_013630984.1">
    <property type="nucleotide sequence ID" value="NC_015174.1"/>
</dbReference>
<feature type="transmembrane region" description="Helical" evidence="2">
    <location>
        <begin position="62"/>
        <end position="84"/>
    </location>
</feature>
<evidence type="ECO:0000313" key="6">
    <source>
        <dbReference type="Proteomes" id="UP000006860"/>
    </source>
</evidence>
<dbReference type="eggNOG" id="COG1361">
    <property type="taxonomic scope" value="Bacteria"/>
</dbReference>
<dbReference type="PANTHER" id="PTHR37464">
    <property type="entry name" value="BLL2463 PROTEIN"/>
    <property type="match status" value="1"/>
</dbReference>
<feature type="region of interest" description="Disordered" evidence="1">
    <location>
        <begin position="792"/>
        <end position="829"/>
    </location>
</feature>
<evidence type="ECO:0000256" key="1">
    <source>
        <dbReference type="SAM" id="MobiDB-lite"/>
    </source>
</evidence>
<dbReference type="InterPro" id="IPR036465">
    <property type="entry name" value="vWFA_dom_sf"/>
</dbReference>
<keyword evidence="2" id="KW-0472">Membrane</keyword>
<feature type="domain" description="CARDB" evidence="4">
    <location>
        <begin position="262"/>
        <end position="336"/>
    </location>
</feature>
<dbReference type="Gene3D" id="3.40.50.880">
    <property type="match status" value="1"/>
</dbReference>
<feature type="transmembrane region" description="Helical" evidence="2">
    <location>
        <begin position="12"/>
        <end position="30"/>
    </location>
</feature>
<sequence>MSFLSQLFLHPGIAALGAGLIAVPIVIHLINRLQYRKVRFAAMEFLLQSQQRNRRRLLFEQLLLLLLRILMVLLLAALFARLILDPTQLAMLERVETHHVVLLDDSGSMRDRWGEGTAYDAGLDVVKRLASELAGQEGVQTITLLRTSEPDRTSSSFTQREADASMVSEFEDRLETMSRECGYGRPSWEQAMSAIERILASGAGRQQVVHVISDFRQPEWTQSPELLDRIDQLAGEEVLVNLVPAVPAPHNNLAVSGITGDVHTAAVQVPLQLTASVTNYGQSLAENVAVRVLIDEEPIPQSISIPAIEAGETVTESFEVTLTTPGEHVIAVQIPADALEADNTRYLTMNVPDKQRVLVADGSPEFREGLYVADALSADSGITGLDVLIIPPDELRDQDLSQYTAVYLLNVPQLPPDAQSLLEDYVRSGGGIAWFMGNQIAPGYYRQLASGQEEAEADSGDGESDAEQPAASGQITLNDSLFPIPLAGSPIELPRADETNPGADLDLNEHPVFSFLNAADGLLAYYVNIYRYFPLDSAAGEKLPSSVEVIGRLRNEAPLFLESRLGEGRIFLALTSAGPVVDEMGERWHNWPFDTNAPGFTVFHLELVKYLGARRDGRGDLLVGEPLQVKLNPNVYLPEVRIDSPSSVGTSAVTINATAAAEETENGETENGEADAADSGSSETEDAALVADFSQTSHPGVYAITRESIARESETELRAVNVPADEGDLETSTVEQLRTALAGNAQILVQDFGELVGIQRSDPGKELRTTLLILLVLVLLAEQAMAYRLSYHTRGTGGSSGQRKPSRRGPARAGRDPGRRSAVSQGGPV</sequence>
<proteinExistence type="predicted"/>
<organism evidence="5 6">
    <name type="scientific">Rubinisphaera brasiliensis (strain ATCC 49424 / DSM 5305 / JCM 21570 / IAM 15109 / NBRC 103401 / IFAM 1448)</name>
    <name type="common">Planctomyces brasiliensis</name>
    <dbReference type="NCBI Taxonomy" id="756272"/>
    <lineage>
        <taxon>Bacteria</taxon>
        <taxon>Pseudomonadati</taxon>
        <taxon>Planctomycetota</taxon>
        <taxon>Planctomycetia</taxon>
        <taxon>Planctomycetales</taxon>
        <taxon>Planctomycetaceae</taxon>
        <taxon>Rubinisphaera</taxon>
    </lineage>
</organism>
<feature type="domain" description="Aerotolerance regulator N-terminal" evidence="3">
    <location>
        <begin position="8"/>
        <end position="81"/>
    </location>
</feature>
<dbReference type="InterPro" id="IPR011933">
    <property type="entry name" value="Double_TM_dom"/>
</dbReference>
<feature type="region of interest" description="Disordered" evidence="1">
    <location>
        <begin position="449"/>
        <end position="471"/>
    </location>
</feature>
<dbReference type="HOGENOM" id="CLU_017817_0_0_0"/>
<dbReference type="NCBIfam" id="TIGR02226">
    <property type="entry name" value="two_anch"/>
    <property type="match status" value="1"/>
</dbReference>
<dbReference type="InterPro" id="IPR029062">
    <property type="entry name" value="Class_I_gatase-like"/>
</dbReference>
<dbReference type="Pfam" id="PF07584">
    <property type="entry name" value="BatA"/>
    <property type="match status" value="1"/>
</dbReference>
<feature type="region of interest" description="Disordered" evidence="1">
    <location>
        <begin position="660"/>
        <end position="685"/>
    </location>
</feature>
<keyword evidence="2" id="KW-1133">Transmembrane helix</keyword>
<evidence type="ECO:0000259" key="4">
    <source>
        <dbReference type="Pfam" id="PF07705"/>
    </source>
</evidence>
<name>F0SQA1_RUBBR</name>
<dbReference type="OrthoDB" id="237862at2"/>
<keyword evidence="6" id="KW-1185">Reference proteome</keyword>
<dbReference type="InterPro" id="IPR011635">
    <property type="entry name" value="CARDB"/>
</dbReference>
<dbReference type="InterPro" id="IPR013783">
    <property type="entry name" value="Ig-like_fold"/>
</dbReference>
<evidence type="ECO:0000259" key="3">
    <source>
        <dbReference type="Pfam" id="PF07584"/>
    </source>
</evidence>
<feature type="compositionally biased region" description="Acidic residues" evidence="1">
    <location>
        <begin position="662"/>
        <end position="676"/>
    </location>
</feature>
<dbReference type="PANTHER" id="PTHR37464:SF1">
    <property type="entry name" value="BLL2463 PROTEIN"/>
    <property type="match status" value="1"/>
</dbReference>
<protein>
    <submittedName>
        <fullName evidence="5">Double-transmembrane region domain protein</fullName>
    </submittedName>
</protein>
<dbReference type="STRING" id="756272.Plabr_4709"/>
<dbReference type="KEGG" id="pbs:Plabr_4709"/>
<keyword evidence="2" id="KW-0812">Transmembrane</keyword>
<dbReference type="AlphaFoldDB" id="F0SQA1"/>
<dbReference type="CDD" id="cd03143">
    <property type="entry name" value="A4_beta-galactosidase_middle_domain"/>
    <property type="match status" value="1"/>
</dbReference>
<dbReference type="Gene3D" id="3.40.50.410">
    <property type="entry name" value="von Willebrand factor, type A domain"/>
    <property type="match status" value="1"/>
</dbReference>
<dbReference type="InterPro" id="IPR024163">
    <property type="entry name" value="Aerotolerance_reg_N"/>
</dbReference>
<dbReference type="SUPFAM" id="SSF53300">
    <property type="entry name" value="vWA-like"/>
    <property type="match status" value="1"/>
</dbReference>
<gene>
    <name evidence="5" type="ordered locus">Plabr_4709</name>
</gene>
<evidence type="ECO:0000256" key="2">
    <source>
        <dbReference type="SAM" id="Phobius"/>
    </source>
</evidence>
<dbReference type="EMBL" id="CP002546">
    <property type="protein sequence ID" value="ADY62280.1"/>
    <property type="molecule type" value="Genomic_DNA"/>
</dbReference>
<dbReference type="Proteomes" id="UP000006860">
    <property type="component" value="Chromosome"/>
</dbReference>